<comment type="caution">
    <text evidence="1">The sequence shown here is derived from an EMBL/GenBank/DDBJ whole genome shotgun (WGS) entry which is preliminary data.</text>
</comment>
<accession>A0A5P3IGG0</accession>
<dbReference type="RefSeq" id="WP_010905814.1">
    <property type="nucleotide sequence ID" value="NZ_CP020604.1"/>
</dbReference>
<evidence type="ECO:0000313" key="1">
    <source>
        <dbReference type="EMBL" id="RKO38069.1"/>
    </source>
</evidence>
<reference evidence="1" key="1">
    <citation type="submission" date="2018-10" db="EMBL/GenBank/DDBJ databases">
        <title>Chromosomal inversion in Lactococcus lactis subsp. lactis bv. diacetylactis S50.</title>
        <authorList>
            <person name="Kojic M."/>
            <person name="Jovcic B."/>
        </authorList>
    </citation>
    <scope>NUCLEOTIDE SEQUENCE</scope>
    <source>
        <strain evidence="1">S50</strain>
    </source>
</reference>
<protein>
    <submittedName>
        <fullName evidence="1">Uncharacterized protein</fullName>
    </submittedName>
</protein>
<gene>
    <name evidence="1" type="ORF">D8K17_07075</name>
</gene>
<name>A0A5P3IGG0_LACLL</name>
<proteinExistence type="predicted"/>
<dbReference type="AlphaFoldDB" id="A0A5P3IGG0"/>
<organism evidence="1">
    <name type="scientific">Lactococcus lactis subsp. lactis bv. diacetylactis</name>
    <dbReference type="NCBI Taxonomy" id="44688"/>
    <lineage>
        <taxon>Bacteria</taxon>
        <taxon>Bacillati</taxon>
        <taxon>Bacillota</taxon>
        <taxon>Bacilli</taxon>
        <taxon>Lactobacillales</taxon>
        <taxon>Streptococcaceae</taxon>
        <taxon>Lactococcus</taxon>
    </lineage>
</organism>
<dbReference type="EMBL" id="RBVM01000001">
    <property type="protein sequence ID" value="RKO38069.1"/>
    <property type="molecule type" value="Genomic_DNA"/>
</dbReference>
<sequence>MVEKNEIIKSGEIVISNPIGGKLVMKRTSTSKKGMKFKEVFASEASLIAGNLTQGSLQIANQAMSVAQIFKQAPNGLFTATVDPAKLSKFKKWNIYYHGSRWRKKA</sequence>